<accession>A0A7C8JSJ5</accession>
<sequence>MASLLTIGSIRELSFEIIQYLSPPDIFSLSLTCKLFYPVCYQSLWSTLRLYSKSHISDKGLICHKLARTIKTRGIDNTGIQHIRSILLHRYSLTCTNGFAKSGLIHILGELLASGRPNLKHLELRYNLSWYTPSEEEELFGFLRRLREYSQRKQPDEFSMAIIANPIFLEPALHTKVLDIEKIAFLDLEMDWQYKGSDNDEHQQVLFGGLGGLEDSDSDHTDPGDDLDDLDNEELWPRPTSDQASVLDGTRSTNLQIDTSQYNTRLAEILNHLLSQTANLKSLTIRSLRDNGRKYTDFKLSPPLKNLQTTISNLPKLHTLTIQGKFFHPSFFVAPPDSARVVSYDGILSNKWLRGFRECSFKNVTHLNIKFRADIREKGKGCRDFRRRPINYIQARGLLRCDIEGFDMVAPDLGECILRGNQGLHETSKKGISCEIDHSI</sequence>
<feature type="region of interest" description="Disordered" evidence="1">
    <location>
        <begin position="208"/>
        <end position="245"/>
    </location>
</feature>
<dbReference type="EMBL" id="WIQW01000111">
    <property type="protein sequence ID" value="KAF3082935.1"/>
    <property type="molecule type" value="Genomic_DNA"/>
</dbReference>
<evidence type="ECO:0000313" key="4">
    <source>
        <dbReference type="EMBL" id="KAF3122811.1"/>
    </source>
</evidence>
<dbReference type="InterPro" id="IPR001810">
    <property type="entry name" value="F-box_dom"/>
</dbReference>
<evidence type="ECO:0000259" key="2">
    <source>
        <dbReference type="Pfam" id="PF12937"/>
    </source>
</evidence>
<dbReference type="Proteomes" id="UP000475325">
    <property type="component" value="Unassembled WGS sequence"/>
</dbReference>
<dbReference type="Pfam" id="PF12937">
    <property type="entry name" value="F-box-like"/>
    <property type="match status" value="1"/>
</dbReference>
<dbReference type="SUPFAM" id="SSF81383">
    <property type="entry name" value="F-box domain"/>
    <property type="match status" value="1"/>
</dbReference>
<dbReference type="Gene3D" id="3.80.10.10">
    <property type="entry name" value="Ribonuclease Inhibitor"/>
    <property type="match status" value="1"/>
</dbReference>
<gene>
    <name evidence="3" type="ORF">TWF102_001027</name>
    <name evidence="4" type="ORF">TWF703_001087</name>
</gene>
<dbReference type="Proteomes" id="UP000480548">
    <property type="component" value="Unassembled WGS sequence"/>
</dbReference>
<evidence type="ECO:0000313" key="6">
    <source>
        <dbReference type="Proteomes" id="UP000480548"/>
    </source>
</evidence>
<dbReference type="AlphaFoldDB" id="A0A7C8JSJ5"/>
<name>A0A7C8JSJ5_ORBOL</name>
<evidence type="ECO:0000313" key="3">
    <source>
        <dbReference type="EMBL" id="KAF3082935.1"/>
    </source>
</evidence>
<protein>
    <recommendedName>
        <fullName evidence="2">F-box domain-containing protein</fullName>
    </recommendedName>
</protein>
<proteinExistence type="predicted"/>
<dbReference type="EMBL" id="WIQZ01000116">
    <property type="protein sequence ID" value="KAF3122811.1"/>
    <property type="molecule type" value="Genomic_DNA"/>
</dbReference>
<dbReference type="InterPro" id="IPR036047">
    <property type="entry name" value="F-box-like_dom_sf"/>
</dbReference>
<reference evidence="5 6" key="1">
    <citation type="submission" date="2019-06" db="EMBL/GenBank/DDBJ databases">
        <authorList>
            <person name="Palmer J.M."/>
        </authorList>
    </citation>
    <scope>NUCLEOTIDE SEQUENCE [LARGE SCALE GENOMIC DNA]</scope>
    <source>
        <strain evidence="3 5">TWF102</strain>
        <strain evidence="4 6">TWF703</strain>
    </source>
</reference>
<evidence type="ECO:0000256" key="1">
    <source>
        <dbReference type="SAM" id="MobiDB-lite"/>
    </source>
</evidence>
<feature type="compositionally biased region" description="Acidic residues" evidence="1">
    <location>
        <begin position="224"/>
        <end position="234"/>
    </location>
</feature>
<organism evidence="4 6">
    <name type="scientific">Orbilia oligospora</name>
    <name type="common">Nematode-trapping fungus</name>
    <name type="synonym">Arthrobotrys oligospora</name>
    <dbReference type="NCBI Taxonomy" id="2813651"/>
    <lineage>
        <taxon>Eukaryota</taxon>
        <taxon>Fungi</taxon>
        <taxon>Dikarya</taxon>
        <taxon>Ascomycota</taxon>
        <taxon>Pezizomycotina</taxon>
        <taxon>Orbiliomycetes</taxon>
        <taxon>Orbiliales</taxon>
        <taxon>Orbiliaceae</taxon>
        <taxon>Orbilia</taxon>
    </lineage>
</organism>
<evidence type="ECO:0000313" key="5">
    <source>
        <dbReference type="Proteomes" id="UP000475325"/>
    </source>
</evidence>
<dbReference type="InterPro" id="IPR032675">
    <property type="entry name" value="LRR_dom_sf"/>
</dbReference>
<feature type="domain" description="F-box" evidence="2">
    <location>
        <begin position="12"/>
        <end position="49"/>
    </location>
</feature>
<comment type="caution">
    <text evidence="4">The sequence shown here is derived from an EMBL/GenBank/DDBJ whole genome shotgun (WGS) entry which is preliminary data.</text>
</comment>